<dbReference type="RefSeq" id="XP_002425322.1">
    <property type="nucleotide sequence ID" value="XM_002425277.1"/>
</dbReference>
<dbReference type="Proteomes" id="UP000009046">
    <property type="component" value="Unassembled WGS sequence"/>
</dbReference>
<name>E0VGS8_PEDHC</name>
<dbReference type="Pfam" id="PF16051">
    <property type="entry name" value="DUF4797"/>
    <property type="match status" value="1"/>
</dbReference>
<gene>
    <name evidence="4" type="primary">8240167</name>
    <name evidence="3" type="ORF">Phum_PHUM191930</name>
</gene>
<dbReference type="EMBL" id="DS235151">
    <property type="protein sequence ID" value="EEB12584.1"/>
    <property type="molecule type" value="Genomic_DNA"/>
</dbReference>
<dbReference type="AlphaFoldDB" id="E0VGS8"/>
<dbReference type="KEGG" id="phu:Phum_PHUM191930"/>
<dbReference type="InterPro" id="IPR032050">
    <property type="entry name" value="DUF4797"/>
</dbReference>
<feature type="compositionally biased region" description="Basic and acidic residues" evidence="1">
    <location>
        <begin position="117"/>
        <end position="128"/>
    </location>
</feature>
<keyword evidence="5" id="KW-1185">Reference proteome</keyword>
<reference evidence="4" key="3">
    <citation type="submission" date="2020-05" db="UniProtKB">
        <authorList>
            <consortium name="EnsemblMetazoa"/>
        </authorList>
    </citation>
    <scope>IDENTIFICATION</scope>
    <source>
        <strain evidence="4">USDA</strain>
    </source>
</reference>
<dbReference type="EnsemblMetazoa" id="PHUM191930-RA">
    <property type="protein sequence ID" value="PHUM191930-PA"/>
    <property type="gene ID" value="PHUM191930"/>
</dbReference>
<protein>
    <recommendedName>
        <fullName evidence="2">DUF4797 domain-containing protein</fullName>
    </recommendedName>
</protein>
<evidence type="ECO:0000313" key="5">
    <source>
        <dbReference type="Proteomes" id="UP000009046"/>
    </source>
</evidence>
<dbReference type="CTD" id="8240167"/>
<evidence type="ECO:0000256" key="1">
    <source>
        <dbReference type="SAM" id="MobiDB-lite"/>
    </source>
</evidence>
<accession>E0VGS8</accession>
<reference evidence="3" key="2">
    <citation type="submission" date="2007-04" db="EMBL/GenBank/DDBJ databases">
        <title>The genome of the human body louse.</title>
        <authorList>
            <consortium name="The Human Body Louse Genome Consortium"/>
            <person name="Kirkness E."/>
            <person name="Walenz B."/>
            <person name="Hass B."/>
            <person name="Bruggner R."/>
            <person name="Strausberg R."/>
        </authorList>
    </citation>
    <scope>NUCLEOTIDE SEQUENCE</scope>
    <source>
        <strain evidence="3">USDA</strain>
    </source>
</reference>
<evidence type="ECO:0000313" key="3">
    <source>
        <dbReference type="EMBL" id="EEB12584.1"/>
    </source>
</evidence>
<reference evidence="3" key="1">
    <citation type="submission" date="2007-04" db="EMBL/GenBank/DDBJ databases">
        <title>Annotation of Pediculus humanus corporis strain USDA.</title>
        <authorList>
            <person name="Kirkness E."/>
            <person name="Hannick L."/>
            <person name="Hass B."/>
            <person name="Bruggner R."/>
            <person name="Lawson D."/>
            <person name="Bidwell S."/>
            <person name="Joardar V."/>
            <person name="Caler E."/>
            <person name="Walenz B."/>
            <person name="Inman J."/>
            <person name="Schobel S."/>
            <person name="Galinsky K."/>
            <person name="Amedeo P."/>
            <person name="Strausberg R."/>
        </authorList>
    </citation>
    <scope>NUCLEOTIDE SEQUENCE</scope>
    <source>
        <strain evidence="3">USDA</strain>
    </source>
</reference>
<dbReference type="InParanoid" id="E0VGS8"/>
<evidence type="ECO:0000313" key="4">
    <source>
        <dbReference type="EnsemblMetazoa" id="PHUM191930-PA"/>
    </source>
</evidence>
<sequence length="173" mass="19728">MGNGKINSECDCDYYYKNQRRVVIIDNNNYGRDVVVKNKKMAEKELQDYKISNKKCLKFTTSNRHHHSSGSDTYSSNDDSSESNETDQQKTRRSHSSSNESYASSSSSCFNISQAKDSSERRESIAKDKRCKKSPQKILRQPATHTYVRGISGLPTLKVINTRGCYNNQYSRG</sequence>
<dbReference type="EMBL" id="AAZO01002228">
    <property type="status" value="NOT_ANNOTATED_CDS"/>
    <property type="molecule type" value="Genomic_DNA"/>
</dbReference>
<dbReference type="HOGENOM" id="CLU_1549480_0_0_1"/>
<evidence type="ECO:0000259" key="2">
    <source>
        <dbReference type="Pfam" id="PF16051"/>
    </source>
</evidence>
<feature type="domain" description="DUF4797" evidence="2">
    <location>
        <begin position="135"/>
        <end position="173"/>
    </location>
</feature>
<feature type="compositionally biased region" description="Low complexity" evidence="1">
    <location>
        <begin position="96"/>
        <end position="108"/>
    </location>
</feature>
<organism>
    <name type="scientific">Pediculus humanus subsp. corporis</name>
    <name type="common">Body louse</name>
    <dbReference type="NCBI Taxonomy" id="121224"/>
    <lineage>
        <taxon>Eukaryota</taxon>
        <taxon>Metazoa</taxon>
        <taxon>Ecdysozoa</taxon>
        <taxon>Arthropoda</taxon>
        <taxon>Hexapoda</taxon>
        <taxon>Insecta</taxon>
        <taxon>Pterygota</taxon>
        <taxon>Neoptera</taxon>
        <taxon>Paraneoptera</taxon>
        <taxon>Psocodea</taxon>
        <taxon>Troctomorpha</taxon>
        <taxon>Phthiraptera</taxon>
        <taxon>Anoplura</taxon>
        <taxon>Pediculidae</taxon>
        <taxon>Pediculus</taxon>
    </lineage>
</organism>
<dbReference type="VEuPathDB" id="VectorBase:PHUM191930"/>
<feature type="region of interest" description="Disordered" evidence="1">
    <location>
        <begin position="62"/>
        <end position="137"/>
    </location>
</feature>
<dbReference type="OrthoDB" id="8197399at2759"/>
<proteinExistence type="predicted"/>
<dbReference type="GeneID" id="8240167"/>